<feature type="domain" description="Reverse transcriptase" evidence="2">
    <location>
        <begin position="158"/>
        <end position="434"/>
    </location>
</feature>
<evidence type="ECO:0000313" key="4">
    <source>
        <dbReference type="Proteomes" id="UP001176940"/>
    </source>
</evidence>
<dbReference type="PROSITE" id="PS50878">
    <property type="entry name" value="RT_POL"/>
    <property type="match status" value="1"/>
</dbReference>
<feature type="region of interest" description="Disordered" evidence="1">
    <location>
        <begin position="105"/>
        <end position="159"/>
    </location>
</feature>
<gene>
    <name evidence="3" type="ORF">RIMI_LOCUS13792397</name>
</gene>
<name>A0ABN9M015_9NEOB</name>
<feature type="compositionally biased region" description="Polar residues" evidence="1">
    <location>
        <begin position="105"/>
        <end position="118"/>
    </location>
</feature>
<accession>A0ABN9M015</accession>
<evidence type="ECO:0000313" key="3">
    <source>
        <dbReference type="EMBL" id="CAJ0952209.1"/>
    </source>
</evidence>
<dbReference type="PANTHER" id="PTHR21301:SF12">
    <property type="match status" value="1"/>
</dbReference>
<evidence type="ECO:0000259" key="2">
    <source>
        <dbReference type="PROSITE" id="PS50878"/>
    </source>
</evidence>
<proteinExistence type="predicted"/>
<organism evidence="3 4">
    <name type="scientific">Ranitomeya imitator</name>
    <name type="common">mimic poison frog</name>
    <dbReference type="NCBI Taxonomy" id="111125"/>
    <lineage>
        <taxon>Eukaryota</taxon>
        <taxon>Metazoa</taxon>
        <taxon>Chordata</taxon>
        <taxon>Craniata</taxon>
        <taxon>Vertebrata</taxon>
        <taxon>Euteleostomi</taxon>
        <taxon>Amphibia</taxon>
        <taxon>Batrachia</taxon>
        <taxon>Anura</taxon>
        <taxon>Neobatrachia</taxon>
        <taxon>Hyloidea</taxon>
        <taxon>Dendrobatidae</taxon>
        <taxon>Dendrobatinae</taxon>
        <taxon>Ranitomeya</taxon>
    </lineage>
</organism>
<sequence length="469" mass="54109">MASIPLNGIGHCKGSKRNPQRLAYSKSIKFRAAPEFTNAMTEYDDKEQIKLSTTLSSTEWTNIKNKADKILAEYQKTLRERKRQKFQRDNEDYSKDQVYRWNNSYTTWHQPPNQRKQGSFSSSSDSSVETNRYRFLSKGRRGGGQHADQPDERGNRITTRSQGYVIPVISTRHVPIIPQRRLLNWWIVKLNYSHTNKNLVYIPSHPNLSPSEKTALKSLAENKEIIIKPADKVFLEKILTPLIRTTKSFMLDVGHFRTILKQLGSVSPDTLLVTLDVHNLYTSISHDKGIEATKFLLEDSDLSADSIQLCLDLLKLVLYENFFLYEDTFYNQKRGTAMGSNVAPAYANAFMNHFEIIYVFTHSSFQQSAICYHRFIDGIFLIWKGTPATLNTFHLYLNSIFPELQFTIHYDKDSVPFLDTSVIKNPEGHLQADLYCKPTDCNSLLHYLSCHPKTTRDNIPRSQFNTHSF</sequence>
<comment type="caution">
    <text evidence="3">The sequence shown here is derived from an EMBL/GenBank/DDBJ whole genome shotgun (WGS) entry which is preliminary data.</text>
</comment>
<dbReference type="InterPro" id="IPR000477">
    <property type="entry name" value="RT_dom"/>
</dbReference>
<dbReference type="EMBL" id="CAUEEQ010034605">
    <property type="protein sequence ID" value="CAJ0952209.1"/>
    <property type="molecule type" value="Genomic_DNA"/>
</dbReference>
<evidence type="ECO:0000256" key="1">
    <source>
        <dbReference type="SAM" id="MobiDB-lite"/>
    </source>
</evidence>
<reference evidence="3" key="1">
    <citation type="submission" date="2023-07" db="EMBL/GenBank/DDBJ databases">
        <authorList>
            <person name="Stuckert A."/>
        </authorList>
    </citation>
    <scope>NUCLEOTIDE SEQUENCE</scope>
</reference>
<keyword evidence="4" id="KW-1185">Reference proteome</keyword>
<protein>
    <recommendedName>
        <fullName evidence="2">Reverse transcriptase domain-containing protein</fullName>
    </recommendedName>
</protein>
<dbReference type="PANTHER" id="PTHR21301">
    <property type="entry name" value="REVERSE TRANSCRIPTASE"/>
    <property type="match status" value="1"/>
</dbReference>
<dbReference type="Proteomes" id="UP001176940">
    <property type="component" value="Unassembled WGS sequence"/>
</dbReference>
<dbReference type="Pfam" id="PF00078">
    <property type="entry name" value="RVT_1"/>
    <property type="match status" value="1"/>
</dbReference>